<name>A0AAW1QQI5_9CHLO</name>
<reference evidence="1 2" key="1">
    <citation type="journal article" date="2024" name="Nat. Commun.">
        <title>Phylogenomics reveals the evolutionary origins of lichenization in chlorophyte algae.</title>
        <authorList>
            <person name="Puginier C."/>
            <person name="Libourel C."/>
            <person name="Otte J."/>
            <person name="Skaloud P."/>
            <person name="Haon M."/>
            <person name="Grisel S."/>
            <person name="Petersen M."/>
            <person name="Berrin J.G."/>
            <person name="Delaux P.M."/>
            <person name="Dal Grande F."/>
            <person name="Keller J."/>
        </authorList>
    </citation>
    <scope>NUCLEOTIDE SEQUENCE [LARGE SCALE GENOMIC DNA]</scope>
    <source>
        <strain evidence="1 2">SAG 2043</strain>
    </source>
</reference>
<accession>A0AAW1QQI5</accession>
<organism evidence="1 2">
    <name type="scientific">[Myrmecia] bisecta</name>
    <dbReference type="NCBI Taxonomy" id="41462"/>
    <lineage>
        <taxon>Eukaryota</taxon>
        <taxon>Viridiplantae</taxon>
        <taxon>Chlorophyta</taxon>
        <taxon>core chlorophytes</taxon>
        <taxon>Trebouxiophyceae</taxon>
        <taxon>Trebouxiales</taxon>
        <taxon>Trebouxiaceae</taxon>
        <taxon>Myrmecia</taxon>
    </lineage>
</organism>
<proteinExistence type="predicted"/>
<evidence type="ECO:0000313" key="1">
    <source>
        <dbReference type="EMBL" id="KAK9823743.1"/>
    </source>
</evidence>
<evidence type="ECO:0008006" key="3">
    <source>
        <dbReference type="Google" id="ProtNLM"/>
    </source>
</evidence>
<dbReference type="Proteomes" id="UP001489004">
    <property type="component" value="Unassembled WGS sequence"/>
</dbReference>
<protein>
    <recommendedName>
        <fullName evidence="3">Tryptophan synthase alpha chain</fullName>
    </recommendedName>
</protein>
<dbReference type="AlphaFoldDB" id="A0AAW1QQI5"/>
<gene>
    <name evidence="1" type="ORF">WJX72_005081</name>
</gene>
<dbReference type="EMBL" id="JALJOR010000002">
    <property type="protein sequence ID" value="KAK9823743.1"/>
    <property type="molecule type" value="Genomic_DNA"/>
</dbReference>
<comment type="caution">
    <text evidence="1">The sequence shown here is derived from an EMBL/GenBank/DDBJ whole genome shotgun (WGS) entry which is preliminary data.</text>
</comment>
<sequence length="259" mass="26505">MNYAGMLAWGRPSASCADCTGCPNQSACENGAAKGSCKWSGPNPKTGVCVNLDTDITNCGALGHACTGGQTCISGICTCPNGGTDLLSDVNNCGACGKACPASSTCSNGACCMPAAPLANGGFEAGFDGFVISTQASPISGTWYLQAGTTAPLNQHFVVAPPPQGSAAAMTDQDGPGSYQLYFSYHINGPGEVLSFKYFINNQAITFATPSSFDFNRGNAVPNQQALVFVTTGNPAVYPDADHLVTARMQGIRLLRAAT</sequence>
<keyword evidence="2" id="KW-1185">Reference proteome</keyword>
<evidence type="ECO:0000313" key="2">
    <source>
        <dbReference type="Proteomes" id="UP001489004"/>
    </source>
</evidence>